<evidence type="ECO:0000313" key="4">
    <source>
        <dbReference type="Proteomes" id="UP000693981"/>
    </source>
</evidence>
<keyword evidence="4" id="KW-1185">Reference proteome</keyword>
<evidence type="ECO:0000313" key="3">
    <source>
        <dbReference type="EMBL" id="KAG7398493.1"/>
    </source>
</evidence>
<name>A0A8T1X382_9STRA</name>
<dbReference type="Proteomes" id="UP000693981">
    <property type="component" value="Unassembled WGS sequence"/>
</dbReference>
<dbReference type="AlphaFoldDB" id="A0A8T1X382"/>
<comment type="caution">
    <text evidence="3">The sequence shown here is derived from an EMBL/GenBank/DDBJ whole genome shotgun (WGS) entry which is preliminary data.</text>
</comment>
<evidence type="ECO:0000256" key="1">
    <source>
        <dbReference type="SAM" id="MobiDB-lite"/>
    </source>
</evidence>
<feature type="signal peptide" evidence="2">
    <location>
        <begin position="1"/>
        <end position="22"/>
    </location>
</feature>
<dbReference type="EMBL" id="JAGDFL010000079">
    <property type="protein sequence ID" value="KAG7398493.1"/>
    <property type="molecule type" value="Genomic_DNA"/>
</dbReference>
<organism evidence="3 4">
    <name type="scientific">Phytophthora boehmeriae</name>
    <dbReference type="NCBI Taxonomy" id="109152"/>
    <lineage>
        <taxon>Eukaryota</taxon>
        <taxon>Sar</taxon>
        <taxon>Stramenopiles</taxon>
        <taxon>Oomycota</taxon>
        <taxon>Peronosporomycetes</taxon>
        <taxon>Peronosporales</taxon>
        <taxon>Peronosporaceae</taxon>
        <taxon>Phytophthora</taxon>
    </lineage>
</organism>
<dbReference type="OrthoDB" id="10393367at2759"/>
<sequence>MLGARKLIVVALLALVVGQTDSYQAARLRVRTHTEGAVHAKDAASCGDGEESVAVLGWGNEGCVKSGNVCAASTEGDCPAGAHCEKQDNGEFGCEDGDETVSTRKQKKHHHHKKTNTKDAASCGDGEESIAVLGWGNEGCVKSGNVCAASTEGDCPAGAHCEKQDNGEFGCEDGDETVSTRKQKKRHHHHKKINTKDAASCEDGEESIAVLGWGNEGCVKSGNVCAASTNGDCPAGAHCEKQESGEYGCEDGASSS</sequence>
<evidence type="ECO:0000256" key="2">
    <source>
        <dbReference type="SAM" id="SignalP"/>
    </source>
</evidence>
<keyword evidence="2" id="KW-0732">Signal</keyword>
<feature type="compositionally biased region" description="Basic residues" evidence="1">
    <location>
        <begin position="181"/>
        <end position="193"/>
    </location>
</feature>
<gene>
    <name evidence="3" type="ORF">PHYBOEH_010950</name>
</gene>
<feature type="region of interest" description="Disordered" evidence="1">
    <location>
        <begin position="172"/>
        <end position="199"/>
    </location>
</feature>
<reference evidence="3" key="1">
    <citation type="submission" date="2021-02" db="EMBL/GenBank/DDBJ databases">
        <authorList>
            <person name="Palmer J.M."/>
        </authorList>
    </citation>
    <scope>NUCLEOTIDE SEQUENCE</scope>
    <source>
        <strain evidence="3">SCRP23</strain>
    </source>
</reference>
<feature type="chain" id="PRO_5035813786" evidence="2">
    <location>
        <begin position="23"/>
        <end position="256"/>
    </location>
</feature>
<protein>
    <submittedName>
        <fullName evidence="3">Uncharacterized protein</fullName>
    </submittedName>
</protein>
<accession>A0A8T1X382</accession>
<proteinExistence type="predicted"/>